<comment type="caution">
    <text evidence="3">The sequence shown here is derived from an EMBL/GenBank/DDBJ whole genome shotgun (WGS) entry which is preliminary data.</text>
</comment>
<accession>D4CXM1</accession>
<dbReference type="GeneID" id="78420380"/>
<organism evidence="3 4">
    <name type="scientific">Fusobacterium periodonticum ATCC 33693</name>
    <dbReference type="NCBI Taxonomy" id="546275"/>
    <lineage>
        <taxon>Bacteria</taxon>
        <taxon>Fusobacteriati</taxon>
        <taxon>Fusobacteriota</taxon>
        <taxon>Fusobacteriia</taxon>
        <taxon>Fusobacteriales</taxon>
        <taxon>Fusobacteriaceae</taxon>
        <taxon>Fusobacterium</taxon>
    </lineage>
</organism>
<dbReference type="EMBL" id="ACJY01000101">
    <property type="protein sequence ID" value="EFE85860.1"/>
    <property type="molecule type" value="Genomic_DNA"/>
</dbReference>
<feature type="coiled-coil region" evidence="1">
    <location>
        <begin position="997"/>
        <end position="1048"/>
    </location>
</feature>
<proteinExistence type="predicted"/>
<dbReference type="AlphaFoldDB" id="D4CXM1"/>
<dbReference type="STRING" id="546275.FUSPEROL_02218"/>
<evidence type="ECO:0000256" key="1">
    <source>
        <dbReference type="SAM" id="Coils"/>
    </source>
</evidence>
<name>D4CXM1_9FUSO</name>
<sequence length="1119" mass="132323">MDNIKDKQLYFVELSNKLEDDFDFLFNDKNFELDNYLNKRLYSNKEFQIFKKNFPFNFDENRLLYIFEHSQQFAEIKNFNIQEYYLRIVKSEIKSTKKINGFIKILENMPDKVSLDGFCEIFNQDDFKKFINEITLAEFNIEIDTLKEDKKFALKLLNKRIREFTDDSSKLDYILNNISDLFYKQTSIENEKKEIETSYVFNTSYDFKKEKPDYYLTLTGSGEDAKYYSEQINPEIVKFWTQFNKDNFFNPINKYLDEKLKSYNKYLETLNFDSNDCRMIKTVLYWLTYLGAGNSYAKEHMNNIKNTKSNWATGTEKTTNPSFYGNSKFAKALSSYYSFITAEQNPYKKIINNKEHQNMDKNAIALHRLFGKIGLDALNINETIDNIGILKDITTIINELDKKLIVNVNLGSYIKGFISSIVNSVVQLLDFSITNTFQQLFFFKLIPINGKKISISDFYNYLHFIRFLIENIDNTEELNSYNKDFLINESLNKLGVNIAQFREIGFGAYDKKLNSTSGIVFFADKLQRSYKNSKTYFTLFEDLPILYTLIEFALEKRAFNGDYYAKKNIIFGSQEEINTLLASLSVEEICFIFKKFDVDLFNESKYYYIDRKFTHKTNSSVNINILRNILEGTKLYKEYKEANFYNIKEESQNTAFVRHYTRFIDVQLTEYFSAIEFNKKAITTTTYEDQDLGDFDDFLTRFLPSIFEIAKLFGAEKATKEELLSLINMLMNFITTIMFERVLMQLRDQINNTISHVQEEFLKAVDKKTEKLRYLDTQVEIDLGLGQIPLIKSMLKTINFIDEFIEKIPKSIIPCFVNGDYDEAEKILTERKRKYEGNLSDFRNDEKNDEDSETEKDNINDDNINYNNSKQEIIYHYLNGNKKKVIFNEREEKNNINKTNSKDENFKTEKTITETIISKKENVPIKIVYKNGKVELVFKSGKREIILNNNEKKMRVLGNKEHYLNIKPVEKEIEKILSKDSVQRIKEIKNFLDRINNLEYYSTLKEIKNLKKQLNNEINKPLANNNEIKKLRENIKNLTFELENVKKSSILNTVTKNEEIPLVNFKSNNEVNINKDMYRNLDEFFNKKIEVLKEVDNMLSDTKNKETYLTTYQITQLLK</sequence>
<reference evidence="3 4" key="1">
    <citation type="submission" date="2010-02" db="EMBL/GenBank/DDBJ databases">
        <authorList>
            <person name="Weinstock G."/>
            <person name="Sodergren E."/>
            <person name="Clifton S."/>
            <person name="Fulton L."/>
            <person name="Fulton B."/>
            <person name="Courtney L."/>
            <person name="Fronick C."/>
            <person name="Harrison M."/>
            <person name="Strong C."/>
            <person name="Farmer C."/>
            <person name="Delahaunty K."/>
            <person name="Markovic C."/>
            <person name="Hall O."/>
            <person name="Minx P."/>
            <person name="Tomlinson C."/>
            <person name="Mitreva M."/>
            <person name="Nelson J."/>
            <person name="Hou S."/>
            <person name="Wollam A."/>
            <person name="Pepin K.H."/>
            <person name="Johnson M."/>
            <person name="Bhonagiri V."/>
            <person name="Zhang X."/>
            <person name="Suruliraj S."/>
            <person name="Warren W."/>
            <person name="Chinwalla A."/>
            <person name="Mardis E.R."/>
            <person name="Wilson R.K."/>
        </authorList>
    </citation>
    <scope>NUCLEOTIDE SEQUENCE [LARGE SCALE GENOMIC DNA]</scope>
    <source>
        <strain evidence="3 4">ATCC 33693</strain>
    </source>
</reference>
<gene>
    <name evidence="3" type="ORF">FUSPEROL_02218</name>
</gene>
<evidence type="ECO:0000256" key="2">
    <source>
        <dbReference type="SAM" id="MobiDB-lite"/>
    </source>
</evidence>
<evidence type="ECO:0000313" key="4">
    <source>
        <dbReference type="Proteomes" id="UP000003748"/>
    </source>
</evidence>
<evidence type="ECO:0000313" key="3">
    <source>
        <dbReference type="EMBL" id="EFE85860.1"/>
    </source>
</evidence>
<protein>
    <submittedName>
        <fullName evidence="3">Uncharacterized protein</fullName>
    </submittedName>
</protein>
<dbReference type="RefSeq" id="WP_005975112.1">
    <property type="nucleotide sequence ID" value="NZ_GG665898.1"/>
</dbReference>
<feature type="region of interest" description="Disordered" evidence="2">
    <location>
        <begin position="840"/>
        <end position="863"/>
    </location>
</feature>
<dbReference type="HOGENOM" id="CLU_280574_0_0_0"/>
<dbReference type="Proteomes" id="UP000003748">
    <property type="component" value="Unassembled WGS sequence"/>
</dbReference>
<keyword evidence="1" id="KW-0175">Coiled coil</keyword>